<dbReference type="EnsemblMetazoa" id="GPAI024740-RA">
    <property type="protein sequence ID" value="GPAI024740-PA"/>
    <property type="gene ID" value="GPAI024740"/>
</dbReference>
<sequence>MSSVVGRWPLVVGRWSLAVSRRSSLTSGLLECVGNDKFAKTNLLMMTTMMMVMVVVQLMSEQRQPVSVVRQLIYRISSRITDIPKSDQDEQKKVTLTDLDSVFYLPDKEESFESFPTVHSIILGSKHST</sequence>
<accession>A0A1A9ZTT6</accession>
<dbReference type="Proteomes" id="UP000092445">
    <property type="component" value="Unassembled WGS sequence"/>
</dbReference>
<dbReference type="AlphaFoldDB" id="A0A1A9ZTT6"/>
<keyword evidence="2" id="KW-1185">Reference proteome</keyword>
<reference evidence="2" key="1">
    <citation type="submission" date="2014-03" db="EMBL/GenBank/DDBJ databases">
        <authorList>
            <person name="Aksoy S."/>
            <person name="Warren W."/>
            <person name="Wilson R.K."/>
        </authorList>
    </citation>
    <scope>NUCLEOTIDE SEQUENCE [LARGE SCALE GENOMIC DNA]</scope>
    <source>
        <strain evidence="2">IAEA</strain>
    </source>
</reference>
<organism evidence="1 2">
    <name type="scientific">Glossina pallidipes</name>
    <name type="common">Tsetse fly</name>
    <dbReference type="NCBI Taxonomy" id="7398"/>
    <lineage>
        <taxon>Eukaryota</taxon>
        <taxon>Metazoa</taxon>
        <taxon>Ecdysozoa</taxon>
        <taxon>Arthropoda</taxon>
        <taxon>Hexapoda</taxon>
        <taxon>Insecta</taxon>
        <taxon>Pterygota</taxon>
        <taxon>Neoptera</taxon>
        <taxon>Endopterygota</taxon>
        <taxon>Diptera</taxon>
        <taxon>Brachycera</taxon>
        <taxon>Muscomorpha</taxon>
        <taxon>Hippoboscoidea</taxon>
        <taxon>Glossinidae</taxon>
        <taxon>Glossina</taxon>
    </lineage>
</organism>
<dbReference type="VEuPathDB" id="VectorBase:GPAI024740"/>
<evidence type="ECO:0000313" key="2">
    <source>
        <dbReference type="Proteomes" id="UP000092445"/>
    </source>
</evidence>
<evidence type="ECO:0000313" key="1">
    <source>
        <dbReference type="EnsemblMetazoa" id="GPAI024740-PA"/>
    </source>
</evidence>
<reference evidence="1" key="2">
    <citation type="submission" date="2020-05" db="UniProtKB">
        <authorList>
            <consortium name="EnsemblMetazoa"/>
        </authorList>
    </citation>
    <scope>IDENTIFICATION</scope>
    <source>
        <strain evidence="1">IAEA</strain>
    </source>
</reference>
<proteinExistence type="predicted"/>
<protein>
    <submittedName>
        <fullName evidence="1">Uncharacterized protein</fullName>
    </submittedName>
</protein>
<name>A0A1A9ZTT6_GLOPL</name>